<dbReference type="PROSITE" id="PS51257">
    <property type="entry name" value="PROKAR_LIPOPROTEIN"/>
    <property type="match status" value="1"/>
</dbReference>
<dbReference type="AlphaFoldDB" id="A0A9D5YYX2"/>
<feature type="compositionally biased region" description="Gly residues" evidence="1">
    <location>
        <begin position="29"/>
        <end position="39"/>
    </location>
</feature>
<sequence>MTRTRGPLVAALFSLTLLVLAGCTGAGAGAEPSPGGGTEGTTASSPAADGDQEQAAGEASITTASLAEQTFDATAGSGEAPGGTITMTLRSVEVTGRTMTVRWALRWDNPDKGAGERASFSDLGARHVPTVTDSTNLKIYKPFCTKGAWKGAALDVQACELSALVSPSASSGAGLTNGSTIEAWALLPSPQGDPGPLDILVSDGWPAFSGITPVVVDDGK</sequence>
<dbReference type="Proteomes" id="UP000822993">
    <property type="component" value="Unassembled WGS sequence"/>
</dbReference>
<feature type="signal peptide" evidence="2">
    <location>
        <begin position="1"/>
        <end position="21"/>
    </location>
</feature>
<proteinExistence type="predicted"/>
<name>A0A9D5YYX2_9CELL</name>
<evidence type="ECO:0000313" key="3">
    <source>
        <dbReference type="EMBL" id="MBE7699429.1"/>
    </source>
</evidence>
<keyword evidence="4" id="KW-1185">Reference proteome</keyword>
<evidence type="ECO:0000256" key="2">
    <source>
        <dbReference type="SAM" id="SignalP"/>
    </source>
</evidence>
<reference evidence="3 4" key="1">
    <citation type="submission" date="2020-08" db="EMBL/GenBank/DDBJ databases">
        <title>A Genomic Blueprint of the Chicken Gut Microbiome.</title>
        <authorList>
            <person name="Gilroy R."/>
            <person name="Ravi A."/>
            <person name="Getino M."/>
            <person name="Pursley I."/>
            <person name="Horton D.L."/>
            <person name="Alikhan N.-F."/>
            <person name="Baker D."/>
            <person name="Gharbi K."/>
            <person name="Hall N."/>
            <person name="Watson M."/>
            <person name="Adriaenssens E.M."/>
            <person name="Foster-Nyarko E."/>
            <person name="Jarju S."/>
            <person name="Secka A."/>
            <person name="Antonio M."/>
            <person name="Oren A."/>
            <person name="Chaudhuri R."/>
            <person name="La Ragione R.M."/>
            <person name="Hildebrand F."/>
            <person name="Pallen M.J."/>
        </authorList>
    </citation>
    <scope>NUCLEOTIDE SEQUENCE [LARGE SCALE GENOMIC DNA]</scope>
    <source>
        <strain evidence="3 4">Sa1BUA8</strain>
    </source>
</reference>
<dbReference type="EMBL" id="JACSPN010000003">
    <property type="protein sequence ID" value="MBE7699429.1"/>
    <property type="molecule type" value="Genomic_DNA"/>
</dbReference>
<keyword evidence="2" id="KW-0732">Signal</keyword>
<protein>
    <recommendedName>
        <fullName evidence="5">Lipoprotein</fullName>
    </recommendedName>
</protein>
<comment type="caution">
    <text evidence="3">The sequence shown here is derived from an EMBL/GenBank/DDBJ whole genome shotgun (WGS) entry which is preliminary data.</text>
</comment>
<evidence type="ECO:0008006" key="5">
    <source>
        <dbReference type="Google" id="ProtNLM"/>
    </source>
</evidence>
<evidence type="ECO:0000313" key="4">
    <source>
        <dbReference type="Proteomes" id="UP000822993"/>
    </source>
</evidence>
<dbReference type="RefSeq" id="WP_191801316.1">
    <property type="nucleotide sequence ID" value="NZ_JACSPN010000003.1"/>
</dbReference>
<accession>A0A9D5YYX2</accession>
<gene>
    <name evidence="3" type="ORF">H9623_03790</name>
</gene>
<organism evidence="3 4">
    <name type="scientific">Oerskovia douganii</name>
    <dbReference type="NCBI Taxonomy" id="2762210"/>
    <lineage>
        <taxon>Bacteria</taxon>
        <taxon>Bacillati</taxon>
        <taxon>Actinomycetota</taxon>
        <taxon>Actinomycetes</taxon>
        <taxon>Micrococcales</taxon>
        <taxon>Cellulomonadaceae</taxon>
        <taxon>Oerskovia</taxon>
    </lineage>
</organism>
<evidence type="ECO:0000256" key="1">
    <source>
        <dbReference type="SAM" id="MobiDB-lite"/>
    </source>
</evidence>
<feature type="chain" id="PRO_5038409610" description="Lipoprotein" evidence="2">
    <location>
        <begin position="22"/>
        <end position="220"/>
    </location>
</feature>
<feature type="region of interest" description="Disordered" evidence="1">
    <location>
        <begin position="29"/>
        <end position="56"/>
    </location>
</feature>